<dbReference type="GO" id="GO:0006955">
    <property type="term" value="P:immune response"/>
    <property type="evidence" value="ECO:0000318"/>
    <property type="project" value="GO_Central"/>
</dbReference>
<name>A0A8J1MGX6_XENLA</name>
<comment type="subcellular location">
    <subcellularLocation>
        <location evidence="1">Secreted</location>
    </subcellularLocation>
</comment>
<dbReference type="Pfam" id="PF00229">
    <property type="entry name" value="TNF"/>
    <property type="match status" value="1"/>
</dbReference>
<evidence type="ECO:0000259" key="8">
    <source>
        <dbReference type="PROSITE" id="PS50049"/>
    </source>
</evidence>
<organism evidence="9 10">
    <name type="scientific">Xenopus laevis</name>
    <name type="common">African clawed frog</name>
    <dbReference type="NCBI Taxonomy" id="8355"/>
    <lineage>
        <taxon>Eukaryota</taxon>
        <taxon>Metazoa</taxon>
        <taxon>Chordata</taxon>
        <taxon>Craniata</taxon>
        <taxon>Vertebrata</taxon>
        <taxon>Euteleostomi</taxon>
        <taxon>Amphibia</taxon>
        <taxon>Batrachia</taxon>
        <taxon>Anura</taxon>
        <taxon>Pipoidea</taxon>
        <taxon>Pipidae</taxon>
        <taxon>Xenopodinae</taxon>
        <taxon>Xenopus</taxon>
        <taxon>Xenopus</taxon>
    </lineage>
</organism>
<reference evidence="10" key="1">
    <citation type="submission" date="2025-08" db="UniProtKB">
        <authorList>
            <consortium name="RefSeq"/>
        </authorList>
    </citation>
    <scope>IDENTIFICATION</scope>
    <source>
        <strain evidence="10">J_2021</strain>
        <tissue evidence="10">Erythrocytes</tissue>
    </source>
</reference>
<evidence type="ECO:0000256" key="5">
    <source>
        <dbReference type="ARBA" id="ARBA00023157"/>
    </source>
</evidence>
<sequence length="320" mass="35641">MLHISPLLCALGSFTLYFLTFVFLQTRLSFPSLSLILCIAPFIFPDSDALSDCQPGFHFVATVSIEISWLPNDATVLNLGEKAEARVVMSHMVTCGSISLARGVWGGTGAWLGVLICLIALMCQSIHIGNLQVELSLMRKTQEERRPEVKKQHSTKEEDLSLCLRQKRDLTGARRSRHHGNRSYVHLVPDHFFTNEALDATLIFWKVSMKEGRAFQVQGVNVTVKNSGIYSVYSQVLYNDSRFTMGHLITRKFEGMFGGEAVLLRCVQSMPPNQSMAYNTCYSAGVFRLQKGDSISLVIPRSNANLDARGEATFLGLVKL</sequence>
<protein>
    <submittedName>
        <fullName evidence="10">APRIL isoform X1</fullName>
    </submittedName>
</protein>
<feature type="transmembrane region" description="Helical" evidence="7">
    <location>
        <begin position="110"/>
        <end position="131"/>
    </location>
</feature>
<dbReference type="SUPFAM" id="SSF49842">
    <property type="entry name" value="TNF-like"/>
    <property type="match status" value="1"/>
</dbReference>
<evidence type="ECO:0000256" key="7">
    <source>
        <dbReference type="SAM" id="Phobius"/>
    </source>
</evidence>
<dbReference type="AlphaFoldDB" id="A0A8J1MGX6"/>
<dbReference type="InterPro" id="IPR051748">
    <property type="entry name" value="TNF_Ligand_Superfamily"/>
</dbReference>
<dbReference type="RefSeq" id="XP_041440778.1">
    <property type="nucleotide sequence ID" value="XM_041584844.1"/>
</dbReference>
<feature type="domain" description="THD" evidence="8">
    <location>
        <begin position="183"/>
        <end position="320"/>
    </location>
</feature>
<dbReference type="GeneID" id="101243550"/>
<keyword evidence="7" id="KW-0472">Membrane</keyword>
<dbReference type="GO" id="GO:0030890">
    <property type="term" value="P:positive regulation of B cell proliferation"/>
    <property type="evidence" value="ECO:0000318"/>
    <property type="project" value="GO_Central"/>
</dbReference>
<evidence type="ECO:0000256" key="1">
    <source>
        <dbReference type="ARBA" id="ARBA00004613"/>
    </source>
</evidence>
<keyword evidence="7" id="KW-1133">Transmembrane helix</keyword>
<dbReference type="InterPro" id="IPR006052">
    <property type="entry name" value="TNF_dom"/>
</dbReference>
<dbReference type="PANTHER" id="PTHR15151">
    <property type="entry name" value="PROTEIN EIGER"/>
    <property type="match status" value="1"/>
</dbReference>
<dbReference type="PANTHER" id="PTHR15151:SF12">
    <property type="entry name" value="TUMOR NECROSIS FACTOR LIGAND SUPERFAMILY MEMBER 13"/>
    <property type="match status" value="1"/>
</dbReference>
<dbReference type="GO" id="GO:0016020">
    <property type="term" value="C:membrane"/>
    <property type="evidence" value="ECO:0007669"/>
    <property type="project" value="InterPro"/>
</dbReference>
<keyword evidence="5" id="KW-1015">Disulfide bond</keyword>
<dbReference type="GO" id="GO:0005615">
    <property type="term" value="C:extracellular space"/>
    <property type="evidence" value="ECO:0000318"/>
    <property type="project" value="GO_Central"/>
</dbReference>
<keyword evidence="3" id="KW-0202">Cytokine</keyword>
<proteinExistence type="inferred from homology"/>
<dbReference type="InterPro" id="IPR008983">
    <property type="entry name" value="Tumour_necrosis_fac-like_dom"/>
</dbReference>
<dbReference type="PROSITE" id="PS50049">
    <property type="entry name" value="THD_2"/>
    <property type="match status" value="1"/>
</dbReference>
<dbReference type="GO" id="GO:0005125">
    <property type="term" value="F:cytokine activity"/>
    <property type="evidence" value="ECO:0000318"/>
    <property type="project" value="GO_Central"/>
</dbReference>
<keyword evidence="7" id="KW-0812">Transmembrane</keyword>
<dbReference type="GO" id="GO:0002260">
    <property type="term" value="P:lymphocyte homeostasis"/>
    <property type="evidence" value="ECO:0000318"/>
    <property type="project" value="GO_Central"/>
</dbReference>
<dbReference type="OrthoDB" id="6159739at2759"/>
<dbReference type="Proteomes" id="UP000186698">
    <property type="component" value="Chromosome 3L"/>
</dbReference>
<accession>A0A8J1MGX6</accession>
<comment type="similarity">
    <text evidence="2">Belongs to the tumor necrosis factor family.</text>
</comment>
<feature type="transmembrane region" description="Helical" evidence="7">
    <location>
        <begin position="7"/>
        <end position="24"/>
    </location>
</feature>
<gene>
    <name evidence="10" type="primary">LOC101243550</name>
</gene>
<dbReference type="Gene3D" id="2.60.120.40">
    <property type="match status" value="1"/>
</dbReference>
<evidence type="ECO:0000256" key="4">
    <source>
        <dbReference type="ARBA" id="ARBA00022525"/>
    </source>
</evidence>
<evidence type="ECO:0000256" key="6">
    <source>
        <dbReference type="ARBA" id="ARBA00023180"/>
    </source>
</evidence>
<keyword evidence="9" id="KW-1185">Reference proteome</keyword>
<keyword evidence="4" id="KW-0964">Secreted</keyword>
<dbReference type="GO" id="GO:0005164">
    <property type="term" value="F:tumor necrosis factor receptor binding"/>
    <property type="evidence" value="ECO:0007669"/>
    <property type="project" value="InterPro"/>
</dbReference>
<evidence type="ECO:0000313" key="9">
    <source>
        <dbReference type="Proteomes" id="UP000186698"/>
    </source>
</evidence>
<keyword evidence="6" id="KW-0325">Glycoprotein</keyword>
<evidence type="ECO:0000256" key="3">
    <source>
        <dbReference type="ARBA" id="ARBA00022514"/>
    </source>
</evidence>
<dbReference type="CTD" id="101243550"/>
<evidence type="ECO:0000313" key="10">
    <source>
        <dbReference type="RefSeq" id="XP_041440778.1"/>
    </source>
</evidence>
<evidence type="ECO:0000256" key="2">
    <source>
        <dbReference type="ARBA" id="ARBA00008670"/>
    </source>
</evidence>